<name>A0AAV9BI13_ACOGR</name>
<comment type="caution">
    <text evidence="1">The sequence shown here is derived from an EMBL/GenBank/DDBJ whole genome shotgun (WGS) entry which is preliminary data.</text>
</comment>
<evidence type="ECO:0000313" key="2">
    <source>
        <dbReference type="Proteomes" id="UP001179952"/>
    </source>
</evidence>
<gene>
    <name evidence="1" type="ORF">QJS04_geneDACA011163</name>
</gene>
<reference evidence="1" key="1">
    <citation type="journal article" date="2023" name="Nat. Commun.">
        <title>Diploid and tetraploid genomes of Acorus and the evolution of monocots.</title>
        <authorList>
            <person name="Ma L."/>
            <person name="Liu K.W."/>
            <person name="Li Z."/>
            <person name="Hsiao Y.Y."/>
            <person name="Qi Y."/>
            <person name="Fu T."/>
            <person name="Tang G.D."/>
            <person name="Zhang D."/>
            <person name="Sun W.H."/>
            <person name="Liu D.K."/>
            <person name="Li Y."/>
            <person name="Chen G.Z."/>
            <person name="Liu X.D."/>
            <person name="Liao X.Y."/>
            <person name="Jiang Y.T."/>
            <person name="Yu X."/>
            <person name="Hao Y."/>
            <person name="Huang J."/>
            <person name="Zhao X.W."/>
            <person name="Ke S."/>
            <person name="Chen Y.Y."/>
            <person name="Wu W.L."/>
            <person name="Hsu J.L."/>
            <person name="Lin Y.F."/>
            <person name="Huang M.D."/>
            <person name="Li C.Y."/>
            <person name="Huang L."/>
            <person name="Wang Z.W."/>
            <person name="Zhao X."/>
            <person name="Zhong W.Y."/>
            <person name="Peng D.H."/>
            <person name="Ahmad S."/>
            <person name="Lan S."/>
            <person name="Zhang J.S."/>
            <person name="Tsai W.C."/>
            <person name="Van de Peer Y."/>
            <person name="Liu Z.J."/>
        </authorList>
    </citation>
    <scope>NUCLEOTIDE SEQUENCE</scope>
    <source>
        <strain evidence="1">SCP</strain>
    </source>
</reference>
<sequence length="52" mass="6311">MEMLTIWTEGYIPAILTRYTHKRLINMIYPSSAINIEFRQTDQHQQKFKIQI</sequence>
<protein>
    <submittedName>
        <fullName evidence="1">Uncharacterized protein</fullName>
    </submittedName>
</protein>
<organism evidence="1 2">
    <name type="scientific">Acorus gramineus</name>
    <name type="common">Dwarf sweet flag</name>
    <dbReference type="NCBI Taxonomy" id="55184"/>
    <lineage>
        <taxon>Eukaryota</taxon>
        <taxon>Viridiplantae</taxon>
        <taxon>Streptophyta</taxon>
        <taxon>Embryophyta</taxon>
        <taxon>Tracheophyta</taxon>
        <taxon>Spermatophyta</taxon>
        <taxon>Magnoliopsida</taxon>
        <taxon>Liliopsida</taxon>
        <taxon>Acoraceae</taxon>
        <taxon>Acorus</taxon>
    </lineage>
</organism>
<dbReference type="AlphaFoldDB" id="A0AAV9BI13"/>
<accession>A0AAV9BI13</accession>
<evidence type="ECO:0000313" key="1">
    <source>
        <dbReference type="EMBL" id="KAK1276100.1"/>
    </source>
</evidence>
<dbReference type="Proteomes" id="UP001179952">
    <property type="component" value="Unassembled WGS sequence"/>
</dbReference>
<dbReference type="EMBL" id="JAUJYN010000003">
    <property type="protein sequence ID" value="KAK1276100.1"/>
    <property type="molecule type" value="Genomic_DNA"/>
</dbReference>
<proteinExistence type="predicted"/>
<reference evidence="1" key="2">
    <citation type="submission" date="2023-06" db="EMBL/GenBank/DDBJ databases">
        <authorList>
            <person name="Ma L."/>
            <person name="Liu K.-W."/>
            <person name="Li Z."/>
            <person name="Hsiao Y.-Y."/>
            <person name="Qi Y."/>
            <person name="Fu T."/>
            <person name="Tang G."/>
            <person name="Zhang D."/>
            <person name="Sun W.-H."/>
            <person name="Liu D.-K."/>
            <person name="Li Y."/>
            <person name="Chen G.-Z."/>
            <person name="Liu X.-D."/>
            <person name="Liao X.-Y."/>
            <person name="Jiang Y.-T."/>
            <person name="Yu X."/>
            <person name="Hao Y."/>
            <person name="Huang J."/>
            <person name="Zhao X.-W."/>
            <person name="Ke S."/>
            <person name="Chen Y.-Y."/>
            <person name="Wu W.-L."/>
            <person name="Hsu J.-L."/>
            <person name="Lin Y.-F."/>
            <person name="Huang M.-D."/>
            <person name="Li C.-Y."/>
            <person name="Huang L."/>
            <person name="Wang Z.-W."/>
            <person name="Zhao X."/>
            <person name="Zhong W.-Y."/>
            <person name="Peng D.-H."/>
            <person name="Ahmad S."/>
            <person name="Lan S."/>
            <person name="Zhang J.-S."/>
            <person name="Tsai W.-C."/>
            <person name="Van De Peer Y."/>
            <person name="Liu Z.-J."/>
        </authorList>
    </citation>
    <scope>NUCLEOTIDE SEQUENCE</scope>
    <source>
        <strain evidence="1">SCP</strain>
        <tissue evidence="1">Leaves</tissue>
    </source>
</reference>
<keyword evidence="2" id="KW-1185">Reference proteome</keyword>